<dbReference type="InterPro" id="IPR045210">
    <property type="entry name" value="RING-Ubox_PUB"/>
</dbReference>
<dbReference type="AlphaFoldDB" id="A0A7I8LKA2"/>
<protein>
    <recommendedName>
        <fullName evidence="3">RING-type E3 ubiquitin transferase</fullName>
        <ecNumber evidence="3">2.3.2.27</ecNumber>
    </recommendedName>
</protein>
<reference evidence="8" key="1">
    <citation type="submission" date="2020-02" db="EMBL/GenBank/DDBJ databases">
        <authorList>
            <person name="Scholz U."/>
            <person name="Mascher M."/>
            <person name="Fiebig A."/>
        </authorList>
    </citation>
    <scope>NUCLEOTIDE SEQUENCE</scope>
</reference>
<evidence type="ECO:0000256" key="2">
    <source>
        <dbReference type="ARBA" id="ARBA00004906"/>
    </source>
</evidence>
<evidence type="ECO:0000259" key="7">
    <source>
        <dbReference type="PROSITE" id="PS51698"/>
    </source>
</evidence>
<dbReference type="InterPro" id="IPR003613">
    <property type="entry name" value="Ubox_domain"/>
</dbReference>
<dbReference type="Pfam" id="PF04564">
    <property type="entry name" value="U-box"/>
    <property type="match status" value="1"/>
</dbReference>
<dbReference type="PANTHER" id="PTHR45958">
    <property type="entry name" value="RING-TYPE E3 UBIQUITIN TRANSFERASE"/>
    <property type="match status" value="1"/>
</dbReference>
<name>A0A7I8LKA2_SPIIN</name>
<evidence type="ECO:0000313" key="9">
    <source>
        <dbReference type="Proteomes" id="UP000663760"/>
    </source>
</evidence>
<dbReference type="Gene3D" id="3.30.40.10">
    <property type="entry name" value="Zinc/RING finger domain, C3HC4 (zinc finger)"/>
    <property type="match status" value="1"/>
</dbReference>
<dbReference type="InterPro" id="IPR013083">
    <property type="entry name" value="Znf_RING/FYVE/PHD"/>
</dbReference>
<dbReference type="PROSITE" id="PS50176">
    <property type="entry name" value="ARM_REPEAT"/>
    <property type="match status" value="1"/>
</dbReference>
<dbReference type="OrthoDB" id="10064100at2759"/>
<dbReference type="GO" id="GO:0061630">
    <property type="term" value="F:ubiquitin protein ligase activity"/>
    <property type="evidence" value="ECO:0007669"/>
    <property type="project" value="UniProtKB-EC"/>
</dbReference>
<dbReference type="PROSITE" id="PS51698">
    <property type="entry name" value="U_BOX"/>
    <property type="match status" value="1"/>
</dbReference>
<dbReference type="InterPro" id="IPR000225">
    <property type="entry name" value="Armadillo"/>
</dbReference>
<dbReference type="InterPro" id="IPR011989">
    <property type="entry name" value="ARM-like"/>
</dbReference>
<dbReference type="UniPathway" id="UPA00143"/>
<evidence type="ECO:0000256" key="1">
    <source>
        <dbReference type="ARBA" id="ARBA00000900"/>
    </source>
</evidence>
<keyword evidence="9" id="KW-1185">Reference proteome</keyword>
<dbReference type="SMART" id="SM00504">
    <property type="entry name" value="Ubox"/>
    <property type="match status" value="1"/>
</dbReference>
<dbReference type="EMBL" id="LR746279">
    <property type="protein sequence ID" value="CAA7409688.1"/>
    <property type="molecule type" value="Genomic_DNA"/>
</dbReference>
<dbReference type="GO" id="GO:0016567">
    <property type="term" value="P:protein ubiquitination"/>
    <property type="evidence" value="ECO:0007669"/>
    <property type="project" value="UniProtKB-UniPathway"/>
</dbReference>
<dbReference type="Proteomes" id="UP000663760">
    <property type="component" value="Chromosome 16"/>
</dbReference>
<evidence type="ECO:0000313" key="8">
    <source>
        <dbReference type="EMBL" id="CAA7409688.1"/>
    </source>
</evidence>
<evidence type="ECO:0000256" key="4">
    <source>
        <dbReference type="ARBA" id="ARBA00022679"/>
    </source>
</evidence>
<dbReference type="EC" id="2.3.2.27" evidence="3"/>
<comment type="pathway">
    <text evidence="2">Protein modification; protein ubiquitination.</text>
</comment>
<comment type="catalytic activity">
    <reaction evidence="1">
        <text>S-ubiquitinyl-[E2 ubiquitin-conjugating enzyme]-L-cysteine + [acceptor protein]-L-lysine = [E2 ubiquitin-conjugating enzyme]-L-cysteine + N(6)-ubiquitinyl-[acceptor protein]-L-lysine.</text>
        <dbReference type="EC" id="2.3.2.27"/>
    </reaction>
</comment>
<evidence type="ECO:0000256" key="3">
    <source>
        <dbReference type="ARBA" id="ARBA00012483"/>
    </source>
</evidence>
<dbReference type="SUPFAM" id="SSF48371">
    <property type="entry name" value="ARM repeat"/>
    <property type="match status" value="2"/>
</dbReference>
<dbReference type="InterPro" id="IPR016024">
    <property type="entry name" value="ARM-type_fold"/>
</dbReference>
<evidence type="ECO:0000256" key="5">
    <source>
        <dbReference type="PROSITE-ProRule" id="PRU00259"/>
    </source>
</evidence>
<feature type="domain" description="U-box" evidence="7">
    <location>
        <begin position="168"/>
        <end position="242"/>
    </location>
</feature>
<evidence type="ECO:0000256" key="6">
    <source>
        <dbReference type="SAM" id="MobiDB-lite"/>
    </source>
</evidence>
<dbReference type="CDD" id="cd16664">
    <property type="entry name" value="RING-Ubox_PUB"/>
    <property type="match status" value="1"/>
</dbReference>
<gene>
    <name evidence="8" type="ORF">SI8410_16020366</name>
</gene>
<feature type="region of interest" description="Disordered" evidence="6">
    <location>
        <begin position="105"/>
        <end position="132"/>
    </location>
</feature>
<dbReference type="SUPFAM" id="SSF57850">
    <property type="entry name" value="RING/U-box"/>
    <property type="match status" value="1"/>
</dbReference>
<dbReference type="InterPro" id="IPR052608">
    <property type="entry name" value="U-box_domain_protein"/>
</dbReference>
<keyword evidence="4" id="KW-0808">Transferase</keyword>
<organism evidence="8 9">
    <name type="scientific">Spirodela intermedia</name>
    <name type="common">Intermediate duckweed</name>
    <dbReference type="NCBI Taxonomy" id="51605"/>
    <lineage>
        <taxon>Eukaryota</taxon>
        <taxon>Viridiplantae</taxon>
        <taxon>Streptophyta</taxon>
        <taxon>Embryophyta</taxon>
        <taxon>Tracheophyta</taxon>
        <taxon>Spermatophyta</taxon>
        <taxon>Magnoliopsida</taxon>
        <taxon>Liliopsida</taxon>
        <taxon>Araceae</taxon>
        <taxon>Lemnoideae</taxon>
        <taxon>Spirodela</taxon>
    </lineage>
</organism>
<feature type="repeat" description="ARM" evidence="5">
    <location>
        <begin position="368"/>
        <end position="397"/>
    </location>
</feature>
<proteinExistence type="predicted"/>
<accession>A0A7I8LKA2</accession>
<dbReference type="SMART" id="SM00185">
    <property type="entry name" value="ARM"/>
    <property type="match status" value="2"/>
</dbReference>
<dbReference type="PANTHER" id="PTHR45958:SF4">
    <property type="entry name" value="U-BOX DOMAIN-CONTAINING PROTEIN 42-RELATED"/>
    <property type="match status" value="1"/>
</dbReference>
<sequence>MELQMTTTAPPGLADLLLCLSSHVNLTSDLVGKCFTGGDAMRGGELRIIVKQLEGVVHNMGRCLGSIPSSAFKNHKYAEIAALAISRDMTSARFLTGEGVGFTPARASEDEEEEPPPAPCSDVSSASDGDTPRPRLVDFIAAMHYSSRERSASSSESLPSPAAEYIEPLYESFFCPLTKKMMEDPVTIETGVTCEREAILEWFQSDATVCPVTGRTLASRAVSSNLALKTTIEEWKKRNEEIRVKVARSTLSKATSENVVLEVLADLQLLCRSRRNKVKMCNVGLVPLLARLLEQKSRKLRCEAMETLRLLIQEYEEGKEMSLRTNAMGTAVKNLSSRHLSEKLASVSFLLELSKSEKLCERIGAVTGGIPMLITLKHNPSSDASIVEKAGEALKNLEKCPKNVGIMAENGLLDPLLDNLIDGPEDLRMEMGSILMELVLGDDAKTRIAERASGDLIRMLRSGNTLARKAAMKTLLQLSSHRPSCQILINADLLPTMAEELFIRKIDDEPMDSRADSADILANLLESGIDPEKMEIDRQGRTMASDYFIRNTCRMIKLSMPFGLNESLVRILISLMEWKRAEQRTVKAVKAADTTYTLIEFLSCLQDKLCAAAMELLIKLSPFMGHTIAEGLCKSRGQPEGLVDELRAEQITRTQELAATLLVKLPHRNLELNLSLLRHGGAAVALQGIQRIQRGETRATRHRRGFFEGLVGTLVRFTATLHEDDVLLMARKLNLTGLFTELVAGAAGGEEVQRLSAVGLEKLSTKSAELSAAPPPQAQPRKPRMGRLLPRILSPSEKTQQQRRLCPVHRGVCSPSSTFCLVEAGAVEPLLSCMDHSGAAVAEAALAALCTLLDDTVDVAGGAAVLAELGAVQQVLGALRSRQEEEGLRRRCFWVLERFLMKGGEAARQDIAGDRALASILMSAVHGGDSSMKQAAEIILRRLNKIPDVSISVIY</sequence>
<dbReference type="Gene3D" id="1.25.10.10">
    <property type="entry name" value="Leucine-rich Repeat Variant"/>
    <property type="match status" value="4"/>
</dbReference>